<feature type="non-terminal residue" evidence="3">
    <location>
        <position position="1"/>
    </location>
</feature>
<evidence type="ECO:0000256" key="1">
    <source>
        <dbReference type="ARBA" id="ARBA00023157"/>
    </source>
</evidence>
<proteinExistence type="predicted"/>
<evidence type="ECO:0000256" key="2">
    <source>
        <dbReference type="PROSITE-ProRule" id="PRU00059"/>
    </source>
</evidence>
<dbReference type="CDD" id="cd00041">
    <property type="entry name" value="CUB"/>
    <property type="match status" value="2"/>
</dbReference>
<sequence length="1273" mass="144866">SYCIYKNGTCPKNMRSGWVFWDDECIDNINSHGGFLPDGVYNHATKIYYCCQTDGNWYDSIELPVSQPFYLLTSSSTDTPKCQMVKWAFSYLEYIVFDTEDIDNKDAQGGEHLFLDGDNKYYCYYEECRRTMTGPSGSFRSHKAAVSEMDPRSQYCSWLITLAETYIISLSFKELIIPSCNDKFLRIYDGSNYTAPLLGTYCGSNASTEVVVLSSTNNLYIVSNSGSYARNPKNTFTFHAQYNATNSTECRRTMTDPSGSFRSHKAVVSEMDPRSQYCSWLITLAETYIISLSFKELTIPSCNDTFLRIYDGSNNTAPLLGTYCGSNASTEVVVLSSTINLYIVSNSGSYERSAKNILTFHAQYKATNLAVKEKTGSTIIIIATTVGGVVFHCIVLIVLLIKYKRRKRARKLSTPVNIPQADATPQESLPIDQEPVYETVPCVNQEYYDDVATKANESEDISAEGRTSDHEEVGNTMENDTYKNIDTVTQDSDYVIPTHERRESYEDVNMGKNLPDYEPLDLSKREADDYQKDHLFSSLDAALNRYPNAGIMLVGDFNRLNYRYISNHFNLRQTVKNATRGAAILDLIFTNLFHHYSTPQILPGIDLSDHNSLLIRPLRRARKAKVESIFRRNVKPSMKSCFGRWLASTDWSFLETLSNSLDWDRYRSCRNQIKRKLRESERKFVYKRINDKNSNNNSLWKTVRECIPRNEKTRLTYSGNVVEVANKFNEYFSSVGAKAAEESKALITSYGLTSTHPETPHKFSAEIDKFHFHPVSCDVIRKIVCSFPSNKSPGPDKVSVKVIKDALPYILQPLTDIVNCSLRESLFPSAWKLSEVIPLLKEGDHEIAKNNRPISLLLAASKICERVVLEQFTAYVEQKKCLSVHQSGNRKLHSTETLNLFISDKILKSMDDKEVVAVILLDLSKAFDSIDHVLLLKKLQVLGVSDDALCWFKSYLTGRQQGSILGPMLFNIYINDLPMVPKNGNLKSYVDDSKLLLSFSVNEVNSAAAKLNEDLRRVVSWCSLNSRLINSNKTKLLVFATRYMLKQIPADFHILLLGKKLFPVTSATDLGVTLDSGLTYDEHVTKLVSSCVGSLCQINRARHLFDMKTLILLINALVFSKLYYCSTIWSNSSKKNIAKLQKVQNFAARIVTGTKKFDHITPSLKQLNWLPVNYMLRFRDTVMAYKCVNGMAPSYLCRMFQTRSQLHNLNTRSSELLEIPLYRTATGQRSFRYRASCLWNSLPEWLKDHNLNLERFKSGLRSYLVQQFLDEQN</sequence>
<dbReference type="InterPro" id="IPR043502">
    <property type="entry name" value="DNA/RNA_pol_sf"/>
</dbReference>
<dbReference type="InterPro" id="IPR000477">
    <property type="entry name" value="RT_dom"/>
</dbReference>
<dbReference type="EMBL" id="CACRXK020001948">
    <property type="protein sequence ID" value="CAB3991945.1"/>
    <property type="molecule type" value="Genomic_DNA"/>
</dbReference>
<dbReference type="SUPFAM" id="SSF49854">
    <property type="entry name" value="Spermadhesin, CUB domain"/>
    <property type="match status" value="2"/>
</dbReference>
<comment type="caution">
    <text evidence="3">The sequence shown here is derived from an EMBL/GenBank/DDBJ whole genome shotgun (WGS) entry which is preliminary data.</text>
</comment>
<comment type="caution">
    <text evidence="2">Lacks conserved residue(s) required for the propagation of feature annotation.</text>
</comment>
<dbReference type="PROSITE" id="PS01180">
    <property type="entry name" value="CUB"/>
    <property type="match status" value="2"/>
</dbReference>
<dbReference type="PROSITE" id="PS50878">
    <property type="entry name" value="RT_POL"/>
    <property type="match status" value="1"/>
</dbReference>
<dbReference type="SUPFAM" id="SSF56672">
    <property type="entry name" value="DNA/RNA polymerases"/>
    <property type="match status" value="1"/>
</dbReference>
<evidence type="ECO:0000313" key="3">
    <source>
        <dbReference type="EMBL" id="CAB3991945.1"/>
    </source>
</evidence>
<dbReference type="InterPro" id="IPR031569">
    <property type="entry name" value="ApeC"/>
</dbReference>
<keyword evidence="4" id="KW-1185">Reference proteome</keyword>
<dbReference type="Pfam" id="PF00078">
    <property type="entry name" value="RVT_1"/>
    <property type="match status" value="1"/>
</dbReference>
<name>A0A6S7GJX6_PARCT</name>
<dbReference type="InterPro" id="IPR035914">
    <property type="entry name" value="Sperma_CUB_dom_sf"/>
</dbReference>
<dbReference type="OrthoDB" id="5971222at2759"/>
<dbReference type="Pfam" id="PF00431">
    <property type="entry name" value="CUB"/>
    <property type="match status" value="2"/>
</dbReference>
<dbReference type="SMART" id="SM00042">
    <property type="entry name" value="CUB"/>
    <property type="match status" value="2"/>
</dbReference>
<dbReference type="Pfam" id="PF16977">
    <property type="entry name" value="ApeC"/>
    <property type="match status" value="1"/>
</dbReference>
<reference evidence="3" key="1">
    <citation type="submission" date="2020-04" db="EMBL/GenBank/DDBJ databases">
        <authorList>
            <person name="Alioto T."/>
            <person name="Alioto T."/>
            <person name="Gomez Garrido J."/>
        </authorList>
    </citation>
    <scope>NUCLEOTIDE SEQUENCE</scope>
    <source>
        <strain evidence="3">A484AB</strain>
    </source>
</reference>
<dbReference type="AlphaFoldDB" id="A0A6S7GJX6"/>
<dbReference type="PANTHER" id="PTHR33332">
    <property type="entry name" value="REVERSE TRANSCRIPTASE DOMAIN-CONTAINING PROTEIN"/>
    <property type="match status" value="1"/>
</dbReference>
<keyword evidence="1" id="KW-1015">Disulfide bond</keyword>
<organism evidence="3 4">
    <name type="scientific">Paramuricea clavata</name>
    <name type="common">Red gorgonian</name>
    <name type="synonym">Violescent sea-whip</name>
    <dbReference type="NCBI Taxonomy" id="317549"/>
    <lineage>
        <taxon>Eukaryota</taxon>
        <taxon>Metazoa</taxon>
        <taxon>Cnidaria</taxon>
        <taxon>Anthozoa</taxon>
        <taxon>Octocorallia</taxon>
        <taxon>Malacalcyonacea</taxon>
        <taxon>Plexauridae</taxon>
        <taxon>Paramuricea</taxon>
    </lineage>
</organism>
<gene>
    <name evidence="3" type="ORF">PACLA_8A072767</name>
</gene>
<accession>A0A6S7GJX6</accession>
<protein>
    <submittedName>
        <fullName evidence="3">Uncharacterized protein</fullName>
    </submittedName>
</protein>
<dbReference type="Proteomes" id="UP001152795">
    <property type="component" value="Unassembled WGS sequence"/>
</dbReference>
<dbReference type="InterPro" id="IPR000859">
    <property type="entry name" value="CUB_dom"/>
</dbReference>
<evidence type="ECO:0000313" key="4">
    <source>
        <dbReference type="Proteomes" id="UP001152795"/>
    </source>
</evidence>
<dbReference type="CDD" id="cd01650">
    <property type="entry name" value="RT_nLTR_like"/>
    <property type="match status" value="1"/>
</dbReference>
<dbReference type="Gene3D" id="2.60.120.290">
    <property type="entry name" value="Spermadhesin, CUB domain"/>
    <property type="match status" value="2"/>
</dbReference>